<dbReference type="PANTHER" id="PTHR43147:SF2">
    <property type="entry name" value="NADP-DEPENDENT OXIDOREDUCTASE DOMAIN-CONTAINING PROTEIN"/>
    <property type="match status" value="1"/>
</dbReference>
<dbReference type="PRINTS" id="PR00069">
    <property type="entry name" value="ALDKETRDTASE"/>
</dbReference>
<protein>
    <recommendedName>
        <fullName evidence="1">NADP-dependent oxidoreductase domain-containing protein</fullName>
    </recommendedName>
</protein>
<dbReference type="eggNOG" id="COG0667">
    <property type="taxonomic scope" value="Bacteria"/>
</dbReference>
<dbReference type="InterPro" id="IPR020471">
    <property type="entry name" value="AKR"/>
</dbReference>
<evidence type="ECO:0000313" key="2">
    <source>
        <dbReference type="EMBL" id="EAQ12819.1"/>
    </source>
</evidence>
<dbReference type="AlphaFoldDB" id="A3VG43"/>
<feature type="domain" description="NADP-dependent oxidoreductase" evidence="1">
    <location>
        <begin position="19"/>
        <end position="318"/>
    </location>
</feature>
<dbReference type="PANTHER" id="PTHR43147">
    <property type="entry name" value="PROTEIN TAS"/>
    <property type="match status" value="1"/>
</dbReference>
<name>A3VG43_9RHOB</name>
<gene>
    <name evidence="2" type="ORF">RB2654_06904</name>
</gene>
<dbReference type="HOGENOM" id="CLU_023205_4_0_5"/>
<dbReference type="GO" id="GO:0016491">
    <property type="term" value="F:oxidoreductase activity"/>
    <property type="evidence" value="ECO:0007669"/>
    <property type="project" value="InterPro"/>
</dbReference>
<dbReference type="EMBL" id="AAMT01000007">
    <property type="protein sequence ID" value="EAQ12819.1"/>
    <property type="molecule type" value="Genomic_DNA"/>
</dbReference>
<evidence type="ECO:0000259" key="1">
    <source>
        <dbReference type="Pfam" id="PF00248"/>
    </source>
</evidence>
<comment type="caution">
    <text evidence="2">The sequence shown here is derived from an EMBL/GenBank/DDBJ whole genome shotgun (WGS) entry which is preliminary data.</text>
</comment>
<dbReference type="CDD" id="cd19101">
    <property type="entry name" value="AKR_unchar"/>
    <property type="match status" value="1"/>
</dbReference>
<dbReference type="InterPro" id="IPR036812">
    <property type="entry name" value="NAD(P)_OxRdtase_dom_sf"/>
</dbReference>
<evidence type="ECO:0000313" key="3">
    <source>
        <dbReference type="Proteomes" id="UP000002931"/>
    </source>
</evidence>
<sequence>MNMSDMERAEMGDGYSISRLIKGGWHLAGGHGRIDEAQAVREMYAYMDARITAFDCADIYTGVEDLIGAFRRDAKANGRTDLLDRLKVHTKCVPDLDKLATIRKADVETTIDRSLRRLDAERLDLVQFHWWDLDVPRYLEVASWLSEMQAAGKIDRLGTTNYNTDCMIALDGAGFDMTSIQLQYSLIDRRPRKRMVDFCAAKGINLLCYGTVAGGFLSDKWLGVDEPTGALENRSLTKYKLIIEDIGGWDVFQSLLRLLRDIADKHDTDIASIAMRAMLLEPQVTAIIVGVRHDGHLGRHARVFDIALDDDDLARIEAELDRHDVVDGDVYDVERDRDGRHGRIMKYNLNEA</sequence>
<dbReference type="Proteomes" id="UP000002931">
    <property type="component" value="Unassembled WGS sequence"/>
</dbReference>
<keyword evidence="3" id="KW-1185">Reference proteome</keyword>
<dbReference type="SUPFAM" id="SSF51430">
    <property type="entry name" value="NAD(P)-linked oxidoreductase"/>
    <property type="match status" value="1"/>
</dbReference>
<dbReference type="InterPro" id="IPR023210">
    <property type="entry name" value="NADP_OxRdtase_dom"/>
</dbReference>
<reference evidence="2 3" key="1">
    <citation type="journal article" date="2010" name="J. Bacteriol.">
        <title>Genome sequences of Pelagibaca bermudensis HTCC2601T and Maritimibacter alkaliphilus HTCC2654T, the type strains of two marine Roseobacter genera.</title>
        <authorList>
            <person name="Thrash J.C."/>
            <person name="Cho J.C."/>
            <person name="Ferriera S."/>
            <person name="Johnson J."/>
            <person name="Vergin K.L."/>
            <person name="Giovannoni S.J."/>
        </authorList>
    </citation>
    <scope>NUCLEOTIDE SEQUENCE [LARGE SCALE GENOMIC DNA]</scope>
    <source>
        <strain evidence="2 3">HTCC2654</strain>
    </source>
</reference>
<organism evidence="2 3">
    <name type="scientific">Maritimibacter alkaliphilus HTCC2654</name>
    <dbReference type="NCBI Taxonomy" id="314271"/>
    <lineage>
        <taxon>Bacteria</taxon>
        <taxon>Pseudomonadati</taxon>
        <taxon>Pseudomonadota</taxon>
        <taxon>Alphaproteobacteria</taxon>
        <taxon>Rhodobacterales</taxon>
        <taxon>Roseobacteraceae</taxon>
        <taxon>Maritimibacter</taxon>
    </lineage>
</organism>
<dbReference type="STRING" id="314271.RB2654_06904"/>
<proteinExistence type="predicted"/>
<dbReference type="Gene3D" id="3.20.20.100">
    <property type="entry name" value="NADP-dependent oxidoreductase domain"/>
    <property type="match status" value="1"/>
</dbReference>
<accession>A3VG43</accession>
<dbReference type="Pfam" id="PF00248">
    <property type="entry name" value="Aldo_ket_red"/>
    <property type="match status" value="1"/>
</dbReference>